<feature type="region of interest" description="Disordered" evidence="1">
    <location>
        <begin position="1"/>
        <end position="73"/>
    </location>
</feature>
<organism evidence="2 3">
    <name type="scientific">Pseudomonas entomophila</name>
    <dbReference type="NCBI Taxonomy" id="312306"/>
    <lineage>
        <taxon>Bacteria</taxon>
        <taxon>Pseudomonadati</taxon>
        <taxon>Pseudomonadota</taxon>
        <taxon>Gammaproteobacteria</taxon>
        <taxon>Pseudomonadales</taxon>
        <taxon>Pseudomonadaceae</taxon>
        <taxon>Pseudomonas</taxon>
    </lineage>
</organism>
<protein>
    <submittedName>
        <fullName evidence="2">Uncharacterized protein</fullName>
    </submittedName>
</protein>
<accession>A0A3Q8TZY3</accession>
<gene>
    <name evidence="2" type="ORF">EJA05_11050</name>
</gene>
<dbReference type="AlphaFoldDB" id="A0A3Q8TZY3"/>
<dbReference type="KEGG" id="pory:EJA05_11050"/>
<dbReference type="OrthoDB" id="9985451at2"/>
<proteinExistence type="predicted"/>
<sequence>MSPTVVFVGAGLPREHGRSPCQAAPFHGPASSRGKPAPTESLPASPSPSPSAVQQPRAGLSPPSLHPAPAQEC</sequence>
<dbReference type="Proteomes" id="UP000268230">
    <property type="component" value="Chromosome"/>
</dbReference>
<evidence type="ECO:0000256" key="1">
    <source>
        <dbReference type="SAM" id="MobiDB-lite"/>
    </source>
</evidence>
<name>A0A3Q8TZY3_9PSED</name>
<reference evidence="2 3" key="1">
    <citation type="submission" date="2018-12" db="EMBL/GenBank/DDBJ databases">
        <authorList>
            <person name="Li S."/>
            <person name="Yang R."/>
            <person name="Chen G."/>
            <person name="Zou L."/>
            <person name="Zhang C."/>
            <person name="Chen Y."/>
            <person name="Liu Z."/>
            <person name="Li Y."/>
            <person name="Yan Y."/>
            <person name="Huang M."/>
            <person name="Chen T."/>
        </authorList>
    </citation>
    <scope>NUCLEOTIDE SEQUENCE [LARGE SCALE GENOMIC DNA]</scope>
    <source>
        <strain evidence="2 3">1257</strain>
    </source>
</reference>
<dbReference type="EMBL" id="CP034338">
    <property type="protein sequence ID" value="AZL68234.1"/>
    <property type="molecule type" value="Genomic_DNA"/>
</dbReference>
<evidence type="ECO:0000313" key="2">
    <source>
        <dbReference type="EMBL" id="AZL68234.1"/>
    </source>
</evidence>
<evidence type="ECO:0000313" key="3">
    <source>
        <dbReference type="Proteomes" id="UP000268230"/>
    </source>
</evidence>